<evidence type="ECO:0000256" key="6">
    <source>
        <dbReference type="SAM" id="MobiDB-lite"/>
    </source>
</evidence>
<feature type="region of interest" description="Disordered" evidence="6">
    <location>
        <begin position="302"/>
        <end position="322"/>
    </location>
</feature>
<comment type="subcellular location">
    <subcellularLocation>
        <location evidence="1">Membrane</location>
        <topology evidence="1">Multi-pass membrane protein</topology>
    </subcellularLocation>
</comment>
<protein>
    <recommendedName>
        <fullName evidence="8">Rhodopsin domain-containing protein</fullName>
    </recommendedName>
</protein>
<dbReference type="InterPro" id="IPR052337">
    <property type="entry name" value="SAT4-like"/>
</dbReference>
<keyword evidence="3 7" id="KW-1133">Transmembrane helix</keyword>
<evidence type="ECO:0000256" key="1">
    <source>
        <dbReference type="ARBA" id="ARBA00004141"/>
    </source>
</evidence>
<dbReference type="AlphaFoldDB" id="A0A2B7ZR55"/>
<comment type="caution">
    <text evidence="9">The sequence shown here is derived from an EMBL/GenBank/DDBJ whole genome shotgun (WGS) entry which is preliminary data.</text>
</comment>
<dbReference type="Pfam" id="PF20684">
    <property type="entry name" value="Fung_rhodopsin"/>
    <property type="match status" value="1"/>
</dbReference>
<evidence type="ECO:0000313" key="9">
    <source>
        <dbReference type="EMBL" id="PGH36496.1"/>
    </source>
</evidence>
<feature type="transmembrane region" description="Helical" evidence="7">
    <location>
        <begin position="60"/>
        <end position="79"/>
    </location>
</feature>
<proteinExistence type="inferred from homology"/>
<sequence>MLPIDKLYSIRATTPKSDDGNYTTQTLIIVSIVTISVASIITLGRLVIRWRFDGHLHLEDVFIFISYIINVIFTIIQLLNLTARQRELAFALLFTHLAIYPFAMFATKISILIFIRRVIPTPGMQMVIHWTIGFLTVWLVAVVMVFFFFCSPPQAVFSLTARLSGAKCLPFPVVFRALSAIHITVVLFILLLPIPRVYTLRRSIKDRLAVSAMFFAGALAVVASGVRMKFVGKIGTSLDFTEIPLAERQINKPTANNADAVISGQIETTTALICASLPAWKKFFKYGIPKFKEKRLRKESLKGLDKQKPGKQPHLDDNHSSLHTIPRRVLSFLRFRNPNTDDGESGESRMIPIYFREGEGTFNINNIPLGSIDPHRGRGQGHGQEEQEQNRFSPGENSAPPYHQNKPLPELPTPS</sequence>
<evidence type="ECO:0000256" key="7">
    <source>
        <dbReference type="SAM" id="Phobius"/>
    </source>
</evidence>
<evidence type="ECO:0000256" key="2">
    <source>
        <dbReference type="ARBA" id="ARBA00022692"/>
    </source>
</evidence>
<keyword evidence="10" id="KW-1185">Reference proteome</keyword>
<comment type="similarity">
    <text evidence="5">Belongs to the SAT4 family.</text>
</comment>
<dbReference type="PANTHER" id="PTHR33048:SF47">
    <property type="entry name" value="INTEGRAL MEMBRANE PROTEIN-RELATED"/>
    <property type="match status" value="1"/>
</dbReference>
<feature type="transmembrane region" description="Helical" evidence="7">
    <location>
        <begin position="169"/>
        <end position="194"/>
    </location>
</feature>
<dbReference type="VEuPathDB" id="FungiDB:EMCG_07570"/>
<feature type="domain" description="Rhodopsin" evidence="8">
    <location>
        <begin position="45"/>
        <end position="285"/>
    </location>
</feature>
<gene>
    <name evidence="9" type="ORF">GX50_00683</name>
</gene>
<evidence type="ECO:0000259" key="8">
    <source>
        <dbReference type="Pfam" id="PF20684"/>
    </source>
</evidence>
<feature type="transmembrane region" description="Helical" evidence="7">
    <location>
        <begin position="91"/>
        <end position="115"/>
    </location>
</feature>
<evidence type="ECO:0000313" key="10">
    <source>
        <dbReference type="Proteomes" id="UP000226031"/>
    </source>
</evidence>
<dbReference type="InterPro" id="IPR049326">
    <property type="entry name" value="Rhodopsin_dom_fungi"/>
</dbReference>
<organism evidence="9 10">
    <name type="scientific">[Emmonsia] crescens</name>
    <dbReference type="NCBI Taxonomy" id="73230"/>
    <lineage>
        <taxon>Eukaryota</taxon>
        <taxon>Fungi</taxon>
        <taxon>Dikarya</taxon>
        <taxon>Ascomycota</taxon>
        <taxon>Pezizomycotina</taxon>
        <taxon>Eurotiomycetes</taxon>
        <taxon>Eurotiomycetidae</taxon>
        <taxon>Onygenales</taxon>
        <taxon>Ajellomycetaceae</taxon>
        <taxon>Emergomyces</taxon>
    </lineage>
</organism>
<feature type="compositionally biased region" description="Basic and acidic residues" evidence="6">
    <location>
        <begin position="302"/>
        <end position="320"/>
    </location>
</feature>
<keyword evidence="4 7" id="KW-0472">Membrane</keyword>
<name>A0A2B7ZR55_9EURO</name>
<dbReference type="PANTHER" id="PTHR33048">
    <property type="entry name" value="PTH11-LIKE INTEGRAL MEMBRANE PROTEIN (AFU_ORTHOLOGUE AFUA_5G11245)"/>
    <property type="match status" value="1"/>
</dbReference>
<dbReference type="STRING" id="73230.A0A2B7ZR55"/>
<feature type="region of interest" description="Disordered" evidence="6">
    <location>
        <begin position="365"/>
        <end position="415"/>
    </location>
</feature>
<evidence type="ECO:0000256" key="5">
    <source>
        <dbReference type="ARBA" id="ARBA00038359"/>
    </source>
</evidence>
<accession>A0A2B7ZR55</accession>
<dbReference type="EMBL" id="PDND01000007">
    <property type="protein sequence ID" value="PGH36496.1"/>
    <property type="molecule type" value="Genomic_DNA"/>
</dbReference>
<feature type="transmembrane region" description="Helical" evidence="7">
    <location>
        <begin position="206"/>
        <end position="226"/>
    </location>
</feature>
<evidence type="ECO:0000256" key="3">
    <source>
        <dbReference type="ARBA" id="ARBA00022989"/>
    </source>
</evidence>
<feature type="transmembrane region" description="Helical" evidence="7">
    <location>
        <begin position="127"/>
        <end position="149"/>
    </location>
</feature>
<dbReference type="Proteomes" id="UP000226031">
    <property type="component" value="Unassembled WGS sequence"/>
</dbReference>
<reference evidence="9 10" key="1">
    <citation type="submission" date="2017-10" db="EMBL/GenBank/DDBJ databases">
        <title>Comparative genomics in systemic dimorphic fungi from Ajellomycetaceae.</title>
        <authorList>
            <person name="Munoz J.F."/>
            <person name="Mcewen J.G."/>
            <person name="Clay O.K."/>
            <person name="Cuomo C.A."/>
        </authorList>
    </citation>
    <scope>NUCLEOTIDE SEQUENCE [LARGE SCALE GENOMIC DNA]</scope>
    <source>
        <strain evidence="9 10">UAMH4076</strain>
    </source>
</reference>
<keyword evidence="2 7" id="KW-0812">Transmembrane</keyword>
<feature type="transmembrane region" description="Helical" evidence="7">
    <location>
        <begin position="27"/>
        <end position="48"/>
    </location>
</feature>
<dbReference type="GO" id="GO:0016020">
    <property type="term" value="C:membrane"/>
    <property type="evidence" value="ECO:0007669"/>
    <property type="project" value="UniProtKB-SubCell"/>
</dbReference>
<evidence type="ECO:0000256" key="4">
    <source>
        <dbReference type="ARBA" id="ARBA00023136"/>
    </source>
</evidence>